<evidence type="ECO:0000313" key="2">
    <source>
        <dbReference type="EMBL" id="GBM44182.1"/>
    </source>
</evidence>
<evidence type="ECO:0000313" key="3">
    <source>
        <dbReference type="Proteomes" id="UP000499080"/>
    </source>
</evidence>
<organism evidence="2 3">
    <name type="scientific">Araneus ventricosus</name>
    <name type="common">Orbweaver spider</name>
    <name type="synonym">Epeira ventricosa</name>
    <dbReference type="NCBI Taxonomy" id="182803"/>
    <lineage>
        <taxon>Eukaryota</taxon>
        <taxon>Metazoa</taxon>
        <taxon>Ecdysozoa</taxon>
        <taxon>Arthropoda</taxon>
        <taxon>Chelicerata</taxon>
        <taxon>Arachnida</taxon>
        <taxon>Araneae</taxon>
        <taxon>Araneomorphae</taxon>
        <taxon>Entelegynae</taxon>
        <taxon>Araneoidea</taxon>
        <taxon>Araneidae</taxon>
        <taxon>Araneus</taxon>
    </lineage>
</organism>
<dbReference type="AlphaFoldDB" id="A0A4Y2FRN0"/>
<feature type="compositionally biased region" description="Polar residues" evidence="1">
    <location>
        <begin position="44"/>
        <end position="53"/>
    </location>
</feature>
<accession>A0A4Y2FRN0</accession>
<protein>
    <submittedName>
        <fullName evidence="2">Uncharacterized protein</fullName>
    </submittedName>
</protein>
<sequence>MAQILKSSSENYAKSLEIDTKQLERVNERMDKFGNSREKGDKSVNVNSSPDNSRQPIKVIIVGTLGLYAREYRKRGAERRFDGRHDGQRIGIMGDEKMNNEIQAVIQTNYSRCINI</sequence>
<evidence type="ECO:0000256" key="1">
    <source>
        <dbReference type="SAM" id="MobiDB-lite"/>
    </source>
</evidence>
<gene>
    <name evidence="2" type="ORF">AVEN_257121_1</name>
</gene>
<comment type="caution">
    <text evidence="2">The sequence shown here is derived from an EMBL/GenBank/DDBJ whole genome shotgun (WGS) entry which is preliminary data.</text>
</comment>
<reference evidence="2 3" key="1">
    <citation type="journal article" date="2019" name="Sci. Rep.">
        <title>Orb-weaving spider Araneus ventricosus genome elucidates the spidroin gene catalogue.</title>
        <authorList>
            <person name="Kono N."/>
            <person name="Nakamura H."/>
            <person name="Ohtoshi R."/>
            <person name="Moran D.A.P."/>
            <person name="Shinohara A."/>
            <person name="Yoshida Y."/>
            <person name="Fujiwara M."/>
            <person name="Mori M."/>
            <person name="Tomita M."/>
            <person name="Arakawa K."/>
        </authorList>
    </citation>
    <scope>NUCLEOTIDE SEQUENCE [LARGE SCALE GENOMIC DNA]</scope>
</reference>
<proteinExistence type="predicted"/>
<name>A0A4Y2FRN0_ARAVE</name>
<feature type="region of interest" description="Disordered" evidence="1">
    <location>
        <begin position="31"/>
        <end position="53"/>
    </location>
</feature>
<feature type="compositionally biased region" description="Basic and acidic residues" evidence="1">
    <location>
        <begin position="31"/>
        <end position="42"/>
    </location>
</feature>
<dbReference type="Proteomes" id="UP000499080">
    <property type="component" value="Unassembled WGS sequence"/>
</dbReference>
<keyword evidence="3" id="KW-1185">Reference proteome</keyword>
<dbReference type="EMBL" id="BGPR01001057">
    <property type="protein sequence ID" value="GBM44182.1"/>
    <property type="molecule type" value="Genomic_DNA"/>
</dbReference>